<dbReference type="SUPFAM" id="SSF47413">
    <property type="entry name" value="lambda repressor-like DNA-binding domains"/>
    <property type="match status" value="1"/>
</dbReference>
<gene>
    <name evidence="2" type="ORF">S12H4_41209</name>
</gene>
<evidence type="ECO:0000259" key="1">
    <source>
        <dbReference type="Pfam" id="PF01381"/>
    </source>
</evidence>
<comment type="caution">
    <text evidence="2">The sequence shown here is derived from an EMBL/GenBank/DDBJ whole genome shotgun (WGS) entry which is preliminary data.</text>
</comment>
<dbReference type="InterPro" id="IPR001387">
    <property type="entry name" value="Cro/C1-type_HTH"/>
</dbReference>
<name>X1T210_9ZZZZ</name>
<dbReference type="GO" id="GO:0003677">
    <property type="term" value="F:DNA binding"/>
    <property type="evidence" value="ECO:0007669"/>
    <property type="project" value="InterPro"/>
</dbReference>
<feature type="domain" description="HTH cro/C1-type" evidence="1">
    <location>
        <begin position="17"/>
        <end position="58"/>
    </location>
</feature>
<protein>
    <recommendedName>
        <fullName evidence="1">HTH cro/C1-type domain-containing protein</fullName>
    </recommendedName>
</protein>
<dbReference type="AlphaFoldDB" id="X1T210"/>
<accession>X1T210</accession>
<dbReference type="Pfam" id="PF01381">
    <property type="entry name" value="HTH_3"/>
    <property type="match status" value="1"/>
</dbReference>
<reference evidence="2" key="1">
    <citation type="journal article" date="2014" name="Front. Microbiol.">
        <title>High frequency of phylogenetically diverse reductive dehalogenase-homologous genes in deep subseafloor sedimentary metagenomes.</title>
        <authorList>
            <person name="Kawai M."/>
            <person name="Futagami T."/>
            <person name="Toyoda A."/>
            <person name="Takaki Y."/>
            <person name="Nishi S."/>
            <person name="Hori S."/>
            <person name="Arai W."/>
            <person name="Tsubouchi T."/>
            <person name="Morono Y."/>
            <person name="Uchiyama I."/>
            <person name="Ito T."/>
            <person name="Fujiyama A."/>
            <person name="Inagaki F."/>
            <person name="Takami H."/>
        </authorList>
    </citation>
    <scope>NUCLEOTIDE SEQUENCE</scope>
    <source>
        <strain evidence="2">Expedition CK06-06</strain>
    </source>
</reference>
<dbReference type="InterPro" id="IPR010982">
    <property type="entry name" value="Lambda_DNA-bd_dom_sf"/>
</dbReference>
<evidence type="ECO:0000313" key="2">
    <source>
        <dbReference type="EMBL" id="GAI99352.1"/>
    </source>
</evidence>
<proteinExistence type="predicted"/>
<organism evidence="2">
    <name type="scientific">marine sediment metagenome</name>
    <dbReference type="NCBI Taxonomy" id="412755"/>
    <lineage>
        <taxon>unclassified sequences</taxon>
        <taxon>metagenomes</taxon>
        <taxon>ecological metagenomes</taxon>
    </lineage>
</organism>
<sequence>MKEQGGLGHWLEERCHREHLSLRQAAATTGLSHGTIRDIIDGSRPLPETIKKLAMGFGGNGKRGLALRDRLFVLAGYRTERSLNEQPYLKIIPLLSPEHQHSLKS</sequence>
<dbReference type="EMBL" id="BARW01025085">
    <property type="protein sequence ID" value="GAI99352.1"/>
    <property type="molecule type" value="Genomic_DNA"/>
</dbReference>